<feature type="region of interest" description="Disordered" evidence="5">
    <location>
        <begin position="1"/>
        <end position="58"/>
    </location>
</feature>
<evidence type="ECO:0000256" key="1">
    <source>
        <dbReference type="ARBA" id="ARBA00001917"/>
    </source>
</evidence>
<dbReference type="Gene3D" id="2.30.110.10">
    <property type="entry name" value="Electron Transport, Fmn-binding Protein, Chain A"/>
    <property type="match status" value="1"/>
</dbReference>
<dbReference type="GO" id="GO:0010181">
    <property type="term" value="F:FMN binding"/>
    <property type="evidence" value="ECO:0007669"/>
    <property type="project" value="InterPro"/>
</dbReference>
<dbReference type="InterPro" id="IPR002563">
    <property type="entry name" value="Flavin_Rdtase-like_dom"/>
</dbReference>
<evidence type="ECO:0000313" key="8">
    <source>
        <dbReference type="Proteomes" id="UP000240493"/>
    </source>
</evidence>
<keyword evidence="3" id="KW-0288">FMN</keyword>
<dbReference type="STRING" id="1042311.A0A2T3Z058"/>
<dbReference type="Pfam" id="PF01613">
    <property type="entry name" value="Flavin_Reduct"/>
    <property type="match status" value="1"/>
</dbReference>
<accession>A0A2T3Z058</accession>
<keyword evidence="2" id="KW-0285">Flavoprotein</keyword>
<evidence type="ECO:0000313" key="7">
    <source>
        <dbReference type="EMBL" id="PTB38144.1"/>
    </source>
</evidence>
<dbReference type="AlphaFoldDB" id="A0A2T3Z058"/>
<evidence type="ECO:0000256" key="5">
    <source>
        <dbReference type="SAM" id="MobiDB-lite"/>
    </source>
</evidence>
<dbReference type="PANTHER" id="PTHR33798">
    <property type="entry name" value="FLAVOPROTEIN OXYGENASE"/>
    <property type="match status" value="1"/>
</dbReference>
<evidence type="ECO:0000256" key="2">
    <source>
        <dbReference type="ARBA" id="ARBA00022630"/>
    </source>
</evidence>
<evidence type="ECO:0000259" key="6">
    <source>
        <dbReference type="SMART" id="SM00903"/>
    </source>
</evidence>
<dbReference type="SMART" id="SM00903">
    <property type="entry name" value="Flavin_Reduct"/>
    <property type="match status" value="1"/>
</dbReference>
<evidence type="ECO:0000256" key="3">
    <source>
        <dbReference type="ARBA" id="ARBA00022643"/>
    </source>
</evidence>
<dbReference type="Proteomes" id="UP000240493">
    <property type="component" value="Unassembled WGS sequence"/>
</dbReference>
<sequence>MSTESRPTEAVNGHKTQKSDPTKEEASRPPWDEAKSTFVQPPEPGWTFGSGANHTHAPASAAATAAKHVAIDPFAPDRKALDNYRLLVSGVVPRPIALISTRSPDGTVENLAPMSFFQMVNIDPPILAVGLTSSLKEAKDTLLNLIQARECVINVVSEGFIEAVNATSINAPYGVSEWDIAGLTPVRDCQTVSCARVKESIFSIEAHLESVREFTSRSNPGKKSGCLVLLEVTYFWAREDALNEDKNHLDLAVLRPMSRLGGNMYGRTTQVIELKRPDFEKDLNGFEGLEKLKDAKEKQ</sequence>
<dbReference type="SUPFAM" id="SSF50475">
    <property type="entry name" value="FMN-binding split barrel"/>
    <property type="match status" value="1"/>
</dbReference>
<keyword evidence="8" id="KW-1185">Reference proteome</keyword>
<proteinExistence type="inferred from homology"/>
<dbReference type="PANTHER" id="PTHR33798:SF5">
    <property type="entry name" value="FLAVIN REDUCTASE LIKE DOMAIN-CONTAINING PROTEIN"/>
    <property type="match status" value="1"/>
</dbReference>
<protein>
    <recommendedName>
        <fullName evidence="6">Flavin reductase like domain-containing protein</fullName>
    </recommendedName>
</protein>
<dbReference type="EMBL" id="KZ679266">
    <property type="protein sequence ID" value="PTB38144.1"/>
    <property type="molecule type" value="Genomic_DNA"/>
</dbReference>
<comment type="similarity">
    <text evidence="4">Belongs to the flavoredoxin family.</text>
</comment>
<reference evidence="7 8" key="1">
    <citation type="submission" date="2016-07" db="EMBL/GenBank/DDBJ databases">
        <title>Multiple horizontal gene transfer events from other fungi enriched the ability of initially mycotrophic Trichoderma (Ascomycota) to feed on dead plant biomass.</title>
        <authorList>
            <consortium name="DOE Joint Genome Institute"/>
            <person name="Aerts A."/>
            <person name="Atanasova L."/>
            <person name="Chenthamara K."/>
            <person name="Zhang J."/>
            <person name="Grujic M."/>
            <person name="Henrissat B."/>
            <person name="Kuo A."/>
            <person name="Salamov A."/>
            <person name="Lipzen A."/>
            <person name="Labutti K."/>
            <person name="Barry K."/>
            <person name="Miao Y."/>
            <person name="Rahimi M.J."/>
            <person name="Shen Q."/>
            <person name="Grigoriev I.V."/>
            <person name="Kubicek C.P."/>
            <person name="Druzhinina I.S."/>
        </authorList>
    </citation>
    <scope>NUCLEOTIDE SEQUENCE [LARGE SCALE GENOMIC DNA]</scope>
    <source>
        <strain evidence="7 8">CBS 433.97</strain>
    </source>
</reference>
<feature type="domain" description="Flavin reductase like" evidence="6">
    <location>
        <begin position="89"/>
        <end position="249"/>
    </location>
</feature>
<evidence type="ECO:0000256" key="4">
    <source>
        <dbReference type="ARBA" id="ARBA00038054"/>
    </source>
</evidence>
<gene>
    <name evidence="7" type="ORF">M441DRAFT_199143</name>
</gene>
<organism evidence="7 8">
    <name type="scientific">Trichoderma asperellum (strain ATCC 204424 / CBS 433.97 / NBRC 101777)</name>
    <dbReference type="NCBI Taxonomy" id="1042311"/>
    <lineage>
        <taxon>Eukaryota</taxon>
        <taxon>Fungi</taxon>
        <taxon>Dikarya</taxon>
        <taxon>Ascomycota</taxon>
        <taxon>Pezizomycotina</taxon>
        <taxon>Sordariomycetes</taxon>
        <taxon>Hypocreomycetidae</taxon>
        <taxon>Hypocreales</taxon>
        <taxon>Hypocreaceae</taxon>
        <taxon>Trichoderma</taxon>
    </lineage>
</organism>
<dbReference type="InterPro" id="IPR012349">
    <property type="entry name" value="Split_barrel_FMN-bd"/>
</dbReference>
<dbReference type="OrthoDB" id="10250990at2759"/>
<name>A0A2T3Z058_TRIA4</name>
<feature type="compositionally biased region" description="Basic and acidic residues" evidence="5">
    <location>
        <begin position="17"/>
        <end position="35"/>
    </location>
</feature>
<comment type="cofactor">
    <cofactor evidence="1">
        <name>FMN</name>
        <dbReference type="ChEBI" id="CHEBI:58210"/>
    </cofactor>
</comment>